<evidence type="ECO:0008006" key="3">
    <source>
        <dbReference type="Google" id="ProtNLM"/>
    </source>
</evidence>
<proteinExistence type="predicted"/>
<reference evidence="1" key="1">
    <citation type="submission" date="2021-02" db="EMBL/GenBank/DDBJ databases">
        <title>Rhodobacter shimadae sp. nov., an aerobic anoxygenic phototrophic bacterium isolated from a hot spring.</title>
        <authorList>
            <person name="Muramatsu S."/>
            <person name="Haruta S."/>
            <person name="Hirose S."/>
            <person name="Hanada S."/>
        </authorList>
    </citation>
    <scope>NUCLEOTIDE SEQUENCE</scope>
    <source>
        <strain evidence="1">N10</strain>
    </source>
</reference>
<dbReference type="Proteomes" id="UP000826300">
    <property type="component" value="Chromosome"/>
</dbReference>
<organism evidence="1 2">
    <name type="scientific">Neotabrizicola shimadae</name>
    <dbReference type="NCBI Taxonomy" id="2807096"/>
    <lineage>
        <taxon>Bacteria</taxon>
        <taxon>Pseudomonadati</taxon>
        <taxon>Pseudomonadota</taxon>
        <taxon>Alphaproteobacteria</taxon>
        <taxon>Rhodobacterales</taxon>
        <taxon>Paracoccaceae</taxon>
        <taxon>Neotabrizicola</taxon>
    </lineage>
</organism>
<protein>
    <recommendedName>
        <fullName evidence="3">Acetyltransferase</fullName>
    </recommendedName>
</protein>
<evidence type="ECO:0000313" key="1">
    <source>
        <dbReference type="EMBL" id="QYZ71223.1"/>
    </source>
</evidence>
<name>A0A8G0ZW11_9RHOB</name>
<accession>A0A8G0ZW11</accession>
<evidence type="ECO:0000313" key="2">
    <source>
        <dbReference type="Proteomes" id="UP000826300"/>
    </source>
</evidence>
<dbReference type="AlphaFoldDB" id="A0A8G0ZW11"/>
<gene>
    <name evidence="1" type="ORF">JO391_06880</name>
</gene>
<dbReference type="KEGG" id="nsm:JO391_06880"/>
<keyword evidence="2" id="KW-1185">Reference proteome</keyword>
<dbReference type="EMBL" id="CP069370">
    <property type="protein sequence ID" value="QYZ71223.1"/>
    <property type="molecule type" value="Genomic_DNA"/>
</dbReference>
<sequence length="127" mass="13099">MKISVTKAPLAADLAAQLPADEAAQVAALGARDDCLTLAYVDGGKLAGYAIFGHGDDGFVVIYMARSMAKGLAAVVLQSVFGAAQVMGKPLRVHTERVRAMARMMGADLSSVFSDTDGIPMGGFHGV</sequence>
<dbReference type="RefSeq" id="WP_220663635.1">
    <property type="nucleotide sequence ID" value="NZ_CP069370.1"/>
</dbReference>